<proteinExistence type="predicted"/>
<reference evidence="1 2" key="1">
    <citation type="submission" date="2023-07" db="EMBL/GenBank/DDBJ databases">
        <title>Sequencing the genomes of 1000 actinobacteria strains.</title>
        <authorList>
            <person name="Klenk H.-P."/>
        </authorList>
    </citation>
    <scope>NUCLEOTIDE SEQUENCE [LARGE SCALE GENOMIC DNA]</scope>
    <source>
        <strain evidence="1 2">DSM 44709</strain>
    </source>
</reference>
<dbReference type="RefSeq" id="WP_307243092.1">
    <property type="nucleotide sequence ID" value="NZ_JAUSUZ010000001.1"/>
</dbReference>
<gene>
    <name evidence="1" type="ORF">J2S42_005171</name>
</gene>
<comment type="caution">
    <text evidence="1">The sequence shown here is derived from an EMBL/GenBank/DDBJ whole genome shotgun (WGS) entry which is preliminary data.</text>
</comment>
<dbReference type="EMBL" id="JAUSUZ010000001">
    <property type="protein sequence ID" value="MDQ0368502.1"/>
    <property type="molecule type" value="Genomic_DNA"/>
</dbReference>
<sequence length="135" mass="14769">MAAPDEDLGPAWLRDYGRIEADIEAMSQFAHGLIAEIQDHYLPHASRVLADMESAHPQPAETFTEHLRFLEAHREAMHATTDNVYWYVQGYTNLGNAAADISTRYADADAFSAARAQDVRDALDAAGAGLPETAP</sequence>
<accession>A0AAE3W3B4</accession>
<protein>
    <submittedName>
        <fullName evidence="1">Nitrous oxide reductase</fullName>
    </submittedName>
</protein>
<evidence type="ECO:0000313" key="1">
    <source>
        <dbReference type="EMBL" id="MDQ0368502.1"/>
    </source>
</evidence>
<dbReference type="Proteomes" id="UP001240236">
    <property type="component" value="Unassembled WGS sequence"/>
</dbReference>
<keyword evidence="2" id="KW-1185">Reference proteome</keyword>
<dbReference type="AlphaFoldDB" id="A0AAE3W3B4"/>
<organism evidence="1 2">
    <name type="scientific">Catenuloplanes indicus</name>
    <dbReference type="NCBI Taxonomy" id="137267"/>
    <lineage>
        <taxon>Bacteria</taxon>
        <taxon>Bacillati</taxon>
        <taxon>Actinomycetota</taxon>
        <taxon>Actinomycetes</taxon>
        <taxon>Micromonosporales</taxon>
        <taxon>Micromonosporaceae</taxon>
        <taxon>Catenuloplanes</taxon>
    </lineage>
</organism>
<evidence type="ECO:0000313" key="2">
    <source>
        <dbReference type="Proteomes" id="UP001240236"/>
    </source>
</evidence>
<name>A0AAE3W3B4_9ACTN</name>